<sequence length="563" mass="64316">MNVLFEKLCYNYFIENLSLFIAYFIVVMFTFPLESVLLPKLYGKLFEQLKSDKTNLDNIFNVFENVKSFNVPGIMTLVSLSWFMITSAHALKQSLEAKLAPKYLGFIRNIIFSANIEKNNTEFKDVKVGEMITRILDVSRYMKQLGQWLIGKFLPEFVGLLSIVIYSFWIDISIGCILSFGVFMTGLFVYIFGSKVITISSDREKRFYNLTEKLNDSLSNMMNILLNNQNKEESANNKDMNTHHSNIMTDQMDYEKCTILAMQFISVSVYSFALYSSYKIYKNKKISTSLFISTILLLGNYLSFLLTANSHLISHACGNYGNIHASKSFIEDILSESKTKNKKNFITNGNIEFQNLSFKYGKNFIFKDFNIKIQGNKKTAILGSSGSGKTTLMKMLVQIHRPENGSILIDGVNIMTADVEYIRGQITYINQRTQLFNKSVSDNILYGNKEITKEKLVGLINKYDLMSVYSKLQDGINTNSGVNGNNLSLGMQKVTIILRGILKQCKIIIFDEPLAGLDSTTRGKVMKMMQQECKNKTMIVITHDKEILPYMDQIINLNKFKHT</sequence>
<dbReference type="PANTHER" id="PTHR43394:SF1">
    <property type="entry name" value="ATP-BINDING CASSETTE SUB-FAMILY B MEMBER 10, MITOCHONDRIAL"/>
    <property type="match status" value="1"/>
</dbReference>
<name>A0A6C0EGP2_9ZZZZ</name>
<protein>
    <recommendedName>
        <fullName evidence="11">ABC transporter domain-containing protein</fullName>
    </recommendedName>
</protein>
<evidence type="ECO:0000256" key="1">
    <source>
        <dbReference type="ARBA" id="ARBA00004141"/>
    </source>
</evidence>
<dbReference type="GO" id="GO:0005524">
    <property type="term" value="F:ATP binding"/>
    <property type="evidence" value="ECO:0007669"/>
    <property type="project" value="UniProtKB-KW"/>
</dbReference>
<dbReference type="GO" id="GO:0016887">
    <property type="term" value="F:ATP hydrolysis activity"/>
    <property type="evidence" value="ECO:0007669"/>
    <property type="project" value="InterPro"/>
</dbReference>
<keyword evidence="3" id="KW-0547">Nucleotide-binding</keyword>
<evidence type="ECO:0008006" key="11">
    <source>
        <dbReference type="Google" id="ProtNLM"/>
    </source>
</evidence>
<dbReference type="SMART" id="SM00382">
    <property type="entry name" value="AAA"/>
    <property type="match status" value="1"/>
</dbReference>
<dbReference type="PROSITE" id="PS50929">
    <property type="entry name" value="ABC_TM1F"/>
    <property type="match status" value="1"/>
</dbReference>
<feature type="transmembrane region" description="Helical" evidence="7">
    <location>
        <begin position="12"/>
        <end position="31"/>
    </location>
</feature>
<feature type="domain" description="ABC transmembrane type-1" evidence="9">
    <location>
        <begin position="35"/>
        <end position="300"/>
    </location>
</feature>
<reference evidence="10" key="1">
    <citation type="journal article" date="2020" name="Nature">
        <title>Giant virus diversity and host interactions through global metagenomics.</title>
        <authorList>
            <person name="Schulz F."/>
            <person name="Roux S."/>
            <person name="Paez-Espino D."/>
            <person name="Jungbluth S."/>
            <person name="Walsh D.A."/>
            <person name="Denef V.J."/>
            <person name="McMahon K.D."/>
            <person name="Konstantinidis K.T."/>
            <person name="Eloe-Fadrosh E.A."/>
            <person name="Kyrpides N.C."/>
            <person name="Woyke T."/>
        </authorList>
    </citation>
    <scope>NUCLEOTIDE SEQUENCE</scope>
    <source>
        <strain evidence="10">GVMAG-M-3300001348-25</strain>
    </source>
</reference>
<dbReference type="PROSITE" id="PS50893">
    <property type="entry name" value="ABC_TRANSPORTER_2"/>
    <property type="match status" value="1"/>
</dbReference>
<keyword evidence="6 7" id="KW-0472">Membrane</keyword>
<proteinExistence type="predicted"/>
<dbReference type="CDD" id="cd03228">
    <property type="entry name" value="ABCC_MRP_Like"/>
    <property type="match status" value="1"/>
</dbReference>
<dbReference type="GO" id="GO:0016020">
    <property type="term" value="C:membrane"/>
    <property type="evidence" value="ECO:0007669"/>
    <property type="project" value="UniProtKB-SubCell"/>
</dbReference>
<dbReference type="SUPFAM" id="SSF52540">
    <property type="entry name" value="P-loop containing nucleoside triphosphate hydrolases"/>
    <property type="match status" value="1"/>
</dbReference>
<feature type="transmembrane region" description="Helical" evidence="7">
    <location>
        <begin position="149"/>
        <end position="166"/>
    </location>
</feature>
<dbReference type="SUPFAM" id="SSF90123">
    <property type="entry name" value="ABC transporter transmembrane region"/>
    <property type="match status" value="1"/>
</dbReference>
<keyword evidence="2 7" id="KW-0812">Transmembrane</keyword>
<evidence type="ECO:0000256" key="5">
    <source>
        <dbReference type="ARBA" id="ARBA00022989"/>
    </source>
</evidence>
<dbReference type="InterPro" id="IPR003439">
    <property type="entry name" value="ABC_transporter-like_ATP-bd"/>
</dbReference>
<dbReference type="InterPro" id="IPR003593">
    <property type="entry name" value="AAA+_ATPase"/>
</dbReference>
<evidence type="ECO:0000256" key="3">
    <source>
        <dbReference type="ARBA" id="ARBA00022741"/>
    </source>
</evidence>
<dbReference type="InterPro" id="IPR039421">
    <property type="entry name" value="Type_1_exporter"/>
</dbReference>
<feature type="transmembrane region" description="Helical" evidence="7">
    <location>
        <begin position="71"/>
        <end position="91"/>
    </location>
</feature>
<dbReference type="Gene3D" id="3.40.50.300">
    <property type="entry name" value="P-loop containing nucleotide triphosphate hydrolases"/>
    <property type="match status" value="1"/>
</dbReference>
<dbReference type="PANTHER" id="PTHR43394">
    <property type="entry name" value="ATP-DEPENDENT PERMEASE MDL1, MITOCHONDRIAL"/>
    <property type="match status" value="1"/>
</dbReference>
<evidence type="ECO:0000256" key="2">
    <source>
        <dbReference type="ARBA" id="ARBA00022692"/>
    </source>
</evidence>
<evidence type="ECO:0000259" key="9">
    <source>
        <dbReference type="PROSITE" id="PS50929"/>
    </source>
</evidence>
<comment type="subcellular location">
    <subcellularLocation>
        <location evidence="1">Membrane</location>
        <topology evidence="1">Multi-pass membrane protein</topology>
    </subcellularLocation>
</comment>
<dbReference type="EMBL" id="MN738855">
    <property type="protein sequence ID" value="QHT28356.1"/>
    <property type="molecule type" value="Genomic_DNA"/>
</dbReference>
<dbReference type="Gene3D" id="1.20.1560.10">
    <property type="entry name" value="ABC transporter type 1, transmembrane domain"/>
    <property type="match status" value="1"/>
</dbReference>
<accession>A0A6C0EGP2</accession>
<dbReference type="InterPro" id="IPR036640">
    <property type="entry name" value="ABC1_TM_sf"/>
</dbReference>
<dbReference type="AlphaFoldDB" id="A0A6C0EGP2"/>
<dbReference type="InterPro" id="IPR011527">
    <property type="entry name" value="ABC1_TM_dom"/>
</dbReference>
<feature type="transmembrane region" description="Helical" evidence="7">
    <location>
        <begin position="172"/>
        <end position="193"/>
    </location>
</feature>
<feature type="transmembrane region" description="Helical" evidence="7">
    <location>
        <begin position="290"/>
        <end position="308"/>
    </location>
</feature>
<feature type="domain" description="ABC transporter" evidence="8">
    <location>
        <begin position="351"/>
        <end position="563"/>
    </location>
</feature>
<dbReference type="Pfam" id="PF00664">
    <property type="entry name" value="ABC_membrane"/>
    <property type="match status" value="1"/>
</dbReference>
<evidence type="ECO:0000256" key="4">
    <source>
        <dbReference type="ARBA" id="ARBA00022840"/>
    </source>
</evidence>
<evidence type="ECO:0000259" key="8">
    <source>
        <dbReference type="PROSITE" id="PS50893"/>
    </source>
</evidence>
<keyword evidence="4" id="KW-0067">ATP-binding</keyword>
<organism evidence="10">
    <name type="scientific">viral metagenome</name>
    <dbReference type="NCBI Taxonomy" id="1070528"/>
    <lineage>
        <taxon>unclassified sequences</taxon>
        <taxon>metagenomes</taxon>
        <taxon>organismal metagenomes</taxon>
    </lineage>
</organism>
<evidence type="ECO:0000256" key="7">
    <source>
        <dbReference type="SAM" id="Phobius"/>
    </source>
</evidence>
<evidence type="ECO:0000313" key="10">
    <source>
        <dbReference type="EMBL" id="QHT28356.1"/>
    </source>
</evidence>
<dbReference type="Pfam" id="PF00005">
    <property type="entry name" value="ABC_tran"/>
    <property type="match status" value="1"/>
</dbReference>
<evidence type="ECO:0000256" key="6">
    <source>
        <dbReference type="ARBA" id="ARBA00023136"/>
    </source>
</evidence>
<keyword evidence="5 7" id="KW-1133">Transmembrane helix</keyword>
<dbReference type="InterPro" id="IPR027417">
    <property type="entry name" value="P-loop_NTPase"/>
</dbReference>
<dbReference type="GO" id="GO:0015421">
    <property type="term" value="F:ABC-type oligopeptide transporter activity"/>
    <property type="evidence" value="ECO:0007669"/>
    <property type="project" value="TreeGrafter"/>
</dbReference>